<accession>A0A6G1LDM3</accession>
<protein>
    <submittedName>
        <fullName evidence="2">Uncharacterized protein</fullName>
    </submittedName>
</protein>
<sequence length="76" mass="8855">MTDPPPPSPTKKRHLRTPWKMPSAQANNANDRRDPSAVYTRESEERPEWKSQRKEETSQDHSGKPHLPLHNETTEQ</sequence>
<evidence type="ECO:0000313" key="3">
    <source>
        <dbReference type="Proteomes" id="UP000799436"/>
    </source>
</evidence>
<dbReference type="EMBL" id="ML995824">
    <property type="protein sequence ID" value="KAF2770679.1"/>
    <property type="molecule type" value="Genomic_DNA"/>
</dbReference>
<feature type="region of interest" description="Disordered" evidence="1">
    <location>
        <begin position="1"/>
        <end position="76"/>
    </location>
</feature>
<dbReference type="AlphaFoldDB" id="A0A6G1LDM3"/>
<dbReference type="Proteomes" id="UP000799436">
    <property type="component" value="Unassembled WGS sequence"/>
</dbReference>
<reference evidence="2" key="1">
    <citation type="journal article" date="2020" name="Stud. Mycol.">
        <title>101 Dothideomycetes genomes: a test case for predicting lifestyles and emergence of pathogens.</title>
        <authorList>
            <person name="Haridas S."/>
            <person name="Albert R."/>
            <person name="Binder M."/>
            <person name="Bloem J."/>
            <person name="Labutti K."/>
            <person name="Salamov A."/>
            <person name="Andreopoulos B."/>
            <person name="Baker S."/>
            <person name="Barry K."/>
            <person name="Bills G."/>
            <person name="Bluhm B."/>
            <person name="Cannon C."/>
            <person name="Castanera R."/>
            <person name="Culley D."/>
            <person name="Daum C."/>
            <person name="Ezra D."/>
            <person name="Gonzalez J."/>
            <person name="Henrissat B."/>
            <person name="Kuo A."/>
            <person name="Liang C."/>
            <person name="Lipzen A."/>
            <person name="Lutzoni F."/>
            <person name="Magnuson J."/>
            <person name="Mondo S."/>
            <person name="Nolan M."/>
            <person name="Ohm R."/>
            <person name="Pangilinan J."/>
            <person name="Park H.-J."/>
            <person name="Ramirez L."/>
            <person name="Alfaro M."/>
            <person name="Sun H."/>
            <person name="Tritt A."/>
            <person name="Yoshinaga Y."/>
            <person name="Zwiers L.-H."/>
            <person name="Turgeon B."/>
            <person name="Goodwin S."/>
            <person name="Spatafora J."/>
            <person name="Crous P."/>
            <person name="Grigoriev I."/>
        </authorList>
    </citation>
    <scope>NUCLEOTIDE SEQUENCE</scope>
    <source>
        <strain evidence="2">CBS 116005</strain>
    </source>
</reference>
<feature type="compositionally biased region" description="Basic and acidic residues" evidence="1">
    <location>
        <begin position="30"/>
        <end position="63"/>
    </location>
</feature>
<organism evidence="2 3">
    <name type="scientific">Teratosphaeria nubilosa</name>
    <dbReference type="NCBI Taxonomy" id="161662"/>
    <lineage>
        <taxon>Eukaryota</taxon>
        <taxon>Fungi</taxon>
        <taxon>Dikarya</taxon>
        <taxon>Ascomycota</taxon>
        <taxon>Pezizomycotina</taxon>
        <taxon>Dothideomycetes</taxon>
        <taxon>Dothideomycetidae</taxon>
        <taxon>Mycosphaerellales</taxon>
        <taxon>Teratosphaeriaceae</taxon>
        <taxon>Teratosphaeria</taxon>
    </lineage>
</organism>
<evidence type="ECO:0000256" key="1">
    <source>
        <dbReference type="SAM" id="MobiDB-lite"/>
    </source>
</evidence>
<gene>
    <name evidence="2" type="ORF">EJ03DRAFT_61436</name>
</gene>
<name>A0A6G1LDM3_9PEZI</name>
<proteinExistence type="predicted"/>
<keyword evidence="3" id="KW-1185">Reference proteome</keyword>
<evidence type="ECO:0000313" key="2">
    <source>
        <dbReference type="EMBL" id="KAF2770679.1"/>
    </source>
</evidence>